<reference evidence="2" key="1">
    <citation type="submission" date="2020-03" db="EMBL/GenBank/DDBJ databases">
        <title>A high-quality chromosome-level genome assembly of a woody plant with both climbing and erect habits, Rhamnella rubrinervis.</title>
        <authorList>
            <person name="Lu Z."/>
            <person name="Yang Y."/>
            <person name="Zhu X."/>
            <person name="Sun Y."/>
        </authorList>
    </citation>
    <scope>NUCLEOTIDE SEQUENCE</scope>
    <source>
        <strain evidence="2">BYM</strain>
        <tissue evidence="2">Leaf</tissue>
    </source>
</reference>
<comment type="caution">
    <text evidence="2">The sequence shown here is derived from an EMBL/GenBank/DDBJ whole genome shotgun (WGS) entry which is preliminary data.</text>
</comment>
<keyword evidence="1" id="KW-0812">Transmembrane</keyword>
<accession>A0A8K0E4S2</accession>
<dbReference type="Proteomes" id="UP000796880">
    <property type="component" value="Unassembled WGS sequence"/>
</dbReference>
<evidence type="ECO:0000256" key="1">
    <source>
        <dbReference type="SAM" id="Phobius"/>
    </source>
</evidence>
<evidence type="ECO:0000313" key="2">
    <source>
        <dbReference type="EMBL" id="KAF3440266.1"/>
    </source>
</evidence>
<gene>
    <name evidence="2" type="ORF">FNV43_RR18550</name>
</gene>
<feature type="transmembrane region" description="Helical" evidence="1">
    <location>
        <begin position="9"/>
        <end position="30"/>
    </location>
</feature>
<dbReference type="AlphaFoldDB" id="A0A8K0E4S2"/>
<keyword evidence="1" id="KW-0472">Membrane</keyword>
<name>A0A8K0E4S2_9ROSA</name>
<protein>
    <submittedName>
        <fullName evidence="2">Uncharacterized protein</fullName>
    </submittedName>
</protein>
<dbReference type="EMBL" id="VOIH02000008">
    <property type="protein sequence ID" value="KAF3440266.1"/>
    <property type="molecule type" value="Genomic_DNA"/>
</dbReference>
<sequence length="107" mass="11464">MAENEERKGLALCGGIVGLVFAGLGYMLLYETVKEMVRPGSKSDGVVGKCVYIAVIIIIGGCLLVYTALVLSMLFFGALDFWKTLTSLPKLAETAKIQPIHGLEPSN</sequence>
<feature type="transmembrane region" description="Helical" evidence="1">
    <location>
        <begin position="50"/>
        <end position="76"/>
    </location>
</feature>
<evidence type="ECO:0000313" key="3">
    <source>
        <dbReference type="Proteomes" id="UP000796880"/>
    </source>
</evidence>
<keyword evidence="1" id="KW-1133">Transmembrane helix</keyword>
<proteinExistence type="predicted"/>
<organism evidence="2 3">
    <name type="scientific">Rhamnella rubrinervis</name>
    <dbReference type="NCBI Taxonomy" id="2594499"/>
    <lineage>
        <taxon>Eukaryota</taxon>
        <taxon>Viridiplantae</taxon>
        <taxon>Streptophyta</taxon>
        <taxon>Embryophyta</taxon>
        <taxon>Tracheophyta</taxon>
        <taxon>Spermatophyta</taxon>
        <taxon>Magnoliopsida</taxon>
        <taxon>eudicotyledons</taxon>
        <taxon>Gunneridae</taxon>
        <taxon>Pentapetalae</taxon>
        <taxon>rosids</taxon>
        <taxon>fabids</taxon>
        <taxon>Rosales</taxon>
        <taxon>Rhamnaceae</taxon>
        <taxon>rhamnoid group</taxon>
        <taxon>Rhamneae</taxon>
        <taxon>Rhamnella</taxon>
    </lineage>
</organism>
<keyword evidence="3" id="KW-1185">Reference proteome</keyword>